<keyword evidence="2" id="KW-1185">Reference proteome</keyword>
<dbReference type="AlphaFoldDB" id="A0A9Q3IY00"/>
<proteinExistence type="predicted"/>
<reference evidence="1" key="1">
    <citation type="submission" date="2021-03" db="EMBL/GenBank/DDBJ databases">
        <title>Draft genome sequence of rust myrtle Austropuccinia psidii MF-1, a brazilian biotype.</title>
        <authorList>
            <person name="Quecine M.C."/>
            <person name="Pachon D.M.R."/>
            <person name="Bonatelli M.L."/>
            <person name="Correr F.H."/>
            <person name="Franceschini L.M."/>
            <person name="Leite T.F."/>
            <person name="Margarido G.R.A."/>
            <person name="Almeida C.A."/>
            <person name="Ferrarezi J.A."/>
            <person name="Labate C.A."/>
        </authorList>
    </citation>
    <scope>NUCLEOTIDE SEQUENCE</scope>
    <source>
        <strain evidence="1">MF-1</strain>
    </source>
</reference>
<protein>
    <submittedName>
        <fullName evidence="1">Uncharacterized protein</fullName>
    </submittedName>
</protein>
<organism evidence="1 2">
    <name type="scientific">Austropuccinia psidii MF-1</name>
    <dbReference type="NCBI Taxonomy" id="1389203"/>
    <lineage>
        <taxon>Eukaryota</taxon>
        <taxon>Fungi</taxon>
        <taxon>Dikarya</taxon>
        <taxon>Basidiomycota</taxon>
        <taxon>Pucciniomycotina</taxon>
        <taxon>Pucciniomycetes</taxon>
        <taxon>Pucciniales</taxon>
        <taxon>Sphaerophragmiaceae</taxon>
        <taxon>Austropuccinia</taxon>
    </lineage>
</organism>
<dbReference type="Proteomes" id="UP000765509">
    <property type="component" value="Unassembled WGS sequence"/>
</dbReference>
<dbReference type="EMBL" id="AVOT02058080">
    <property type="protein sequence ID" value="MBW0552043.1"/>
    <property type="molecule type" value="Genomic_DNA"/>
</dbReference>
<evidence type="ECO:0000313" key="1">
    <source>
        <dbReference type="EMBL" id="MBW0552043.1"/>
    </source>
</evidence>
<evidence type="ECO:0000313" key="2">
    <source>
        <dbReference type="Proteomes" id="UP000765509"/>
    </source>
</evidence>
<name>A0A9Q3IY00_9BASI</name>
<accession>A0A9Q3IY00</accession>
<sequence>MSVTEAVQNLENQLGQIDSERITTLAIYFAAPSMHQLIIPAINTLMATNPNIKVFPDDLLNIIRQIATAYPSFDHSTEIAIMNVVSKFGSRESYRARKLKLLNKNNSRNLSIPSLSHQAGSRAPST</sequence>
<gene>
    <name evidence="1" type="ORF">O181_091758</name>
</gene>
<comment type="caution">
    <text evidence="1">The sequence shown here is derived from an EMBL/GenBank/DDBJ whole genome shotgun (WGS) entry which is preliminary data.</text>
</comment>